<dbReference type="Pfam" id="PF13186">
    <property type="entry name" value="SPASM"/>
    <property type="match status" value="1"/>
</dbReference>
<keyword evidence="5" id="KW-0411">Iron-sulfur</keyword>
<comment type="caution">
    <text evidence="8">The sequence shown here is derived from an EMBL/GenBank/DDBJ whole genome shotgun (WGS) entry which is preliminary data.</text>
</comment>
<evidence type="ECO:0000256" key="6">
    <source>
        <dbReference type="ARBA" id="ARBA00023601"/>
    </source>
</evidence>
<comment type="cofactor">
    <cofactor evidence="1">
        <name>[4Fe-4S] cluster</name>
        <dbReference type="ChEBI" id="CHEBI:49883"/>
    </cofactor>
</comment>
<reference evidence="8" key="1">
    <citation type="journal article" date="2014" name="Int. J. Syst. Evol. Microbiol.">
        <title>Complete genome sequence of Corynebacterium casei LMG S-19264T (=DSM 44701T), isolated from a smear-ripened cheese.</title>
        <authorList>
            <consortium name="US DOE Joint Genome Institute (JGI-PGF)"/>
            <person name="Walter F."/>
            <person name="Albersmeier A."/>
            <person name="Kalinowski J."/>
            <person name="Ruckert C."/>
        </authorList>
    </citation>
    <scope>NUCLEOTIDE SEQUENCE</scope>
    <source>
        <strain evidence="8">CGMCC 1.15758</strain>
    </source>
</reference>
<evidence type="ECO:0000259" key="7">
    <source>
        <dbReference type="PROSITE" id="PS51918"/>
    </source>
</evidence>
<evidence type="ECO:0000256" key="1">
    <source>
        <dbReference type="ARBA" id="ARBA00001966"/>
    </source>
</evidence>
<reference evidence="8" key="2">
    <citation type="submission" date="2020-09" db="EMBL/GenBank/DDBJ databases">
        <authorList>
            <person name="Sun Q."/>
            <person name="Zhou Y."/>
        </authorList>
    </citation>
    <scope>NUCLEOTIDE SEQUENCE</scope>
    <source>
        <strain evidence="8">CGMCC 1.15758</strain>
    </source>
</reference>
<comment type="similarity">
    <text evidence="6">Belongs to the radical SAM superfamily. Anaerobic sulfatase-maturating enzyme family.</text>
</comment>
<feature type="domain" description="Radical SAM core" evidence="7">
    <location>
        <begin position="1"/>
        <end position="226"/>
    </location>
</feature>
<evidence type="ECO:0000256" key="2">
    <source>
        <dbReference type="ARBA" id="ARBA00022691"/>
    </source>
</evidence>
<dbReference type="PANTHER" id="PTHR43273:SF3">
    <property type="entry name" value="ANAEROBIC SULFATASE-MATURATING ENZYME HOMOLOG ASLB-RELATED"/>
    <property type="match status" value="1"/>
</dbReference>
<dbReference type="GO" id="GO:0016491">
    <property type="term" value="F:oxidoreductase activity"/>
    <property type="evidence" value="ECO:0007669"/>
    <property type="project" value="InterPro"/>
</dbReference>
<sequence>MMLQVRLTNWCNVGCDHCMIPLVNRHNKLRLSNEFYQRIGGLVNTHLKLRNEKTLRLSFTGGEPLTLNHDFLVNAYNSIKRTLDNDTFIEHRINTSLIAYRDEHAAYISDYVDLIKTSLDLSTRKINGSVNNYHQLWLKKYHAVKKLGKPMIVNCTLTKSEIGQEAHLIDTLMSYGIENIQISQFFKTGVPEVQQAEIPSNLEQSNMYCHIFDLVLDAYAKGKYINVDICKSYSRIALHLPMIQEEGCQKGYFVIEPDGKVSTCTIQSAVDKGVGRLNSETPNEILFSPDRLKNIRYQQNSFQSGCLSCEFFKNCNRRVCLHMPQNQEECMGYKVFLEHIKHRCTDLKFKSVLLSYLHQSRKSAYSTS</sequence>
<evidence type="ECO:0000313" key="9">
    <source>
        <dbReference type="Proteomes" id="UP000636949"/>
    </source>
</evidence>
<dbReference type="RefSeq" id="WP_117002093.1">
    <property type="nucleotide sequence ID" value="NZ_BMJS01000005.1"/>
</dbReference>
<dbReference type="OrthoDB" id="5619904at2"/>
<dbReference type="CDD" id="cd01335">
    <property type="entry name" value="Radical_SAM"/>
    <property type="match status" value="1"/>
</dbReference>
<evidence type="ECO:0000256" key="3">
    <source>
        <dbReference type="ARBA" id="ARBA00022723"/>
    </source>
</evidence>
<dbReference type="EMBL" id="BMJS01000005">
    <property type="protein sequence ID" value="GGF92661.1"/>
    <property type="molecule type" value="Genomic_DNA"/>
</dbReference>
<evidence type="ECO:0000256" key="4">
    <source>
        <dbReference type="ARBA" id="ARBA00023004"/>
    </source>
</evidence>
<evidence type="ECO:0000313" key="8">
    <source>
        <dbReference type="EMBL" id="GGF92661.1"/>
    </source>
</evidence>
<dbReference type="InterPro" id="IPR058240">
    <property type="entry name" value="rSAM_sf"/>
</dbReference>
<dbReference type="SFLD" id="SFLDG01067">
    <property type="entry name" value="SPASM/twitch_domain_containing"/>
    <property type="match status" value="1"/>
</dbReference>
<gene>
    <name evidence="8" type="ORF">GCM10010995_07270</name>
</gene>
<keyword evidence="9" id="KW-1185">Reference proteome</keyword>
<dbReference type="SUPFAM" id="SSF102114">
    <property type="entry name" value="Radical SAM enzymes"/>
    <property type="match status" value="1"/>
</dbReference>
<dbReference type="PROSITE" id="PS51918">
    <property type="entry name" value="RADICAL_SAM"/>
    <property type="match status" value="1"/>
</dbReference>
<dbReference type="InterPro" id="IPR023885">
    <property type="entry name" value="4Fe4S-binding_SPASM_dom"/>
</dbReference>
<dbReference type="InterPro" id="IPR013785">
    <property type="entry name" value="Aldolase_TIM"/>
</dbReference>
<protein>
    <recommendedName>
        <fullName evidence="7">Radical SAM core domain-containing protein</fullName>
    </recommendedName>
</protein>
<dbReference type="GO" id="GO:0046872">
    <property type="term" value="F:metal ion binding"/>
    <property type="evidence" value="ECO:0007669"/>
    <property type="project" value="UniProtKB-KW"/>
</dbReference>
<keyword evidence="3" id="KW-0479">Metal-binding</keyword>
<dbReference type="InterPro" id="IPR023867">
    <property type="entry name" value="Sulphatase_maturase_rSAM"/>
</dbReference>
<keyword evidence="2" id="KW-0949">S-adenosyl-L-methionine</keyword>
<proteinExistence type="inferred from homology"/>
<dbReference type="AlphaFoldDB" id="A0A8J2Z3A0"/>
<dbReference type="Proteomes" id="UP000636949">
    <property type="component" value="Unassembled WGS sequence"/>
</dbReference>
<evidence type="ECO:0000256" key="5">
    <source>
        <dbReference type="ARBA" id="ARBA00023014"/>
    </source>
</evidence>
<dbReference type="Gene3D" id="3.20.20.70">
    <property type="entry name" value="Aldolase class I"/>
    <property type="match status" value="1"/>
</dbReference>
<dbReference type="GO" id="GO:0051536">
    <property type="term" value="F:iron-sulfur cluster binding"/>
    <property type="evidence" value="ECO:0007669"/>
    <property type="project" value="UniProtKB-KW"/>
</dbReference>
<dbReference type="SFLD" id="SFLDS00029">
    <property type="entry name" value="Radical_SAM"/>
    <property type="match status" value="1"/>
</dbReference>
<dbReference type="InterPro" id="IPR007197">
    <property type="entry name" value="rSAM"/>
</dbReference>
<organism evidence="8 9">
    <name type="scientific">Cysteiniphilum litorale</name>
    <dbReference type="NCBI Taxonomy" id="2056700"/>
    <lineage>
        <taxon>Bacteria</taxon>
        <taxon>Pseudomonadati</taxon>
        <taxon>Pseudomonadota</taxon>
        <taxon>Gammaproteobacteria</taxon>
        <taxon>Thiotrichales</taxon>
        <taxon>Fastidiosibacteraceae</taxon>
        <taxon>Cysteiniphilum</taxon>
    </lineage>
</organism>
<name>A0A8J2Z3A0_9GAMM</name>
<dbReference type="PANTHER" id="PTHR43273">
    <property type="entry name" value="ANAEROBIC SULFATASE-MATURATING ENZYME HOMOLOG ASLB-RELATED"/>
    <property type="match status" value="1"/>
</dbReference>
<keyword evidence="4" id="KW-0408">Iron</keyword>
<dbReference type="Pfam" id="PF04055">
    <property type="entry name" value="Radical_SAM"/>
    <property type="match status" value="1"/>
</dbReference>
<accession>A0A8J2Z3A0</accession>